<gene>
    <name evidence="2" type="ORF">SAMN05216454_11143</name>
</gene>
<dbReference type="SUPFAM" id="SSF51445">
    <property type="entry name" value="(Trans)glycosidases"/>
    <property type="match status" value="1"/>
</dbReference>
<name>A0A1H8J7H5_9FIRM</name>
<dbReference type="STRING" id="215200.SAMN05216454_11143"/>
<evidence type="ECO:0000313" key="2">
    <source>
        <dbReference type="EMBL" id="SEN76551.1"/>
    </source>
</evidence>
<keyword evidence="3" id="KW-1185">Reference proteome</keyword>
<dbReference type="OrthoDB" id="197680at2"/>
<dbReference type="InterPro" id="IPR025150">
    <property type="entry name" value="GH123_cat"/>
</dbReference>
<protein>
    <recommendedName>
        <fullName evidence="1">Glycoside hydrolase 123 catalytic domain-containing protein</fullName>
    </recommendedName>
</protein>
<dbReference type="EMBL" id="FODF01000011">
    <property type="protein sequence ID" value="SEN76551.1"/>
    <property type="molecule type" value="Genomic_DNA"/>
</dbReference>
<feature type="domain" description="Glycoside hydrolase 123 catalytic" evidence="1">
    <location>
        <begin position="179"/>
        <end position="518"/>
    </location>
</feature>
<sequence length="572" mass="67704">MKLYNSTHNFFRGNESSKTLEKLLKYNNSTEINNIEVVRNEEFGFFAVFKSDSQCFINLENEYDLPWWGLDRRYRLKVESELDITSHLIAYVKDDDDIEKADIILNEKSGEYPKGEVPIFIEGKIPEDFKEDSFKIVIKLFSANGYEAERLEEKRTITVRVIDYKLDMNIEKSFYLDLWQHPSSWARVYRVDYFSDQHFDIIEKYIKEMAKLGQKVIDLIVSDFPWAGQKCFGINKNPSRLYEYNIVSVRKKAGNFIYDFRNMDRYIDLCMKYGIKDEINIFGIIGNWHGLDFGSPIEEYRDPIRVKVYDEDMGIYDFIRNKNELKKYIRAIFDHLDKRGLLEITKVIGDEPGANDLFKVFSEFIEEASGRKINFKYALHSNSFFREYKGDMDSFSMNTLLLADSSENGKVIGKLGENAHKMTWYSCCFPENFNVFIKSPLIESRYIGPYTYIWNFKGMLRWAYGIYVEDVYKDIRYKPEKWAAGDMFFIYPGKNGEPLHSLREKNMLYSIQDFNIFRKLEKEGVDVQKELKERLSISGNIDRVDNNVLLEEYKNINDYEKIRNEIIKSVLK</sequence>
<evidence type="ECO:0000313" key="3">
    <source>
        <dbReference type="Proteomes" id="UP000199512"/>
    </source>
</evidence>
<dbReference type="InterPro" id="IPR017853">
    <property type="entry name" value="GH"/>
</dbReference>
<dbReference type="AlphaFoldDB" id="A0A1H8J7H5"/>
<proteinExistence type="predicted"/>
<reference evidence="2 3" key="1">
    <citation type="submission" date="2016-10" db="EMBL/GenBank/DDBJ databases">
        <authorList>
            <person name="de Groot N.N."/>
        </authorList>
    </citation>
    <scope>NUCLEOTIDE SEQUENCE [LARGE SCALE GENOMIC DNA]</scope>
    <source>
        <strain evidence="2 3">Calf135</strain>
    </source>
</reference>
<evidence type="ECO:0000259" key="1">
    <source>
        <dbReference type="Pfam" id="PF13320"/>
    </source>
</evidence>
<dbReference type="RefSeq" id="WP_091975848.1">
    <property type="nucleotide sequence ID" value="NZ_CAUWDX010000003.1"/>
</dbReference>
<dbReference type="Proteomes" id="UP000199512">
    <property type="component" value="Unassembled WGS sequence"/>
</dbReference>
<organism evidence="2 3">
    <name type="scientific">Peptostreptococcus russellii</name>
    <dbReference type="NCBI Taxonomy" id="215200"/>
    <lineage>
        <taxon>Bacteria</taxon>
        <taxon>Bacillati</taxon>
        <taxon>Bacillota</taxon>
        <taxon>Clostridia</taxon>
        <taxon>Peptostreptococcales</taxon>
        <taxon>Peptostreptococcaceae</taxon>
        <taxon>Peptostreptococcus</taxon>
    </lineage>
</organism>
<dbReference type="Pfam" id="PF13320">
    <property type="entry name" value="GH123_cat"/>
    <property type="match status" value="1"/>
</dbReference>
<accession>A0A1H8J7H5</accession>